<feature type="compositionally biased region" description="Pro residues" evidence="1">
    <location>
        <begin position="100"/>
        <end position="144"/>
    </location>
</feature>
<evidence type="ECO:0000256" key="1">
    <source>
        <dbReference type="SAM" id="MobiDB-lite"/>
    </source>
</evidence>
<gene>
    <name evidence="2" type="ORF">CYMTET_36283</name>
</gene>
<feature type="region of interest" description="Disordered" evidence="1">
    <location>
        <begin position="97"/>
        <end position="148"/>
    </location>
</feature>
<name>A0AAE0CGA1_9CHLO</name>
<evidence type="ECO:0000313" key="2">
    <source>
        <dbReference type="EMBL" id="KAK3254503.1"/>
    </source>
</evidence>
<reference evidence="2 3" key="1">
    <citation type="journal article" date="2015" name="Genome Biol. Evol.">
        <title>Comparative Genomics of a Bacterivorous Green Alga Reveals Evolutionary Causalities and Consequences of Phago-Mixotrophic Mode of Nutrition.</title>
        <authorList>
            <person name="Burns J.A."/>
            <person name="Paasch A."/>
            <person name="Narechania A."/>
            <person name="Kim E."/>
        </authorList>
    </citation>
    <scope>NUCLEOTIDE SEQUENCE [LARGE SCALE GENOMIC DNA]</scope>
    <source>
        <strain evidence="2 3">PLY_AMNH</strain>
    </source>
</reference>
<organism evidence="2 3">
    <name type="scientific">Cymbomonas tetramitiformis</name>
    <dbReference type="NCBI Taxonomy" id="36881"/>
    <lineage>
        <taxon>Eukaryota</taxon>
        <taxon>Viridiplantae</taxon>
        <taxon>Chlorophyta</taxon>
        <taxon>Pyramimonadophyceae</taxon>
        <taxon>Pyramimonadales</taxon>
        <taxon>Pyramimonadaceae</taxon>
        <taxon>Cymbomonas</taxon>
    </lineage>
</organism>
<dbReference type="Proteomes" id="UP001190700">
    <property type="component" value="Unassembled WGS sequence"/>
</dbReference>
<proteinExistence type="predicted"/>
<evidence type="ECO:0000313" key="3">
    <source>
        <dbReference type="Proteomes" id="UP001190700"/>
    </source>
</evidence>
<keyword evidence="3" id="KW-1185">Reference proteome</keyword>
<accession>A0AAE0CGA1</accession>
<dbReference type="AlphaFoldDB" id="A0AAE0CGA1"/>
<comment type="caution">
    <text evidence="2">The sequence shown here is derived from an EMBL/GenBank/DDBJ whole genome shotgun (WGS) entry which is preliminary data.</text>
</comment>
<dbReference type="EMBL" id="LGRX02023509">
    <property type="protein sequence ID" value="KAK3254503.1"/>
    <property type="molecule type" value="Genomic_DNA"/>
</dbReference>
<protein>
    <submittedName>
        <fullName evidence="2">Uncharacterized protein</fullName>
    </submittedName>
</protein>
<sequence>MLTANLLFAADFESNFTGAMAVAAGVECADEVEVVGLIAGSTLVVSRTFFHPGLPADSHLTFATLLETRPADIFAADHWAAYGEVVYHGHSIGTTSRVYSPPPPTPPPPAPPLTPPPRLPPTPPGMNAYPPQPPFPPTNPPSPPLASVNLSCAFSLSTTTPPSHYSASHPLASH</sequence>